<dbReference type="InterPro" id="IPR023230">
    <property type="entry name" value="Glyco_hydro_2_CS"/>
</dbReference>
<proteinExistence type="inferred from homology"/>
<dbReference type="InterPro" id="IPR032312">
    <property type="entry name" value="LacZ_4"/>
</dbReference>
<protein>
    <recommendedName>
        <fullName evidence="4">Lactase</fullName>
    </recommendedName>
</protein>
<dbReference type="GO" id="GO:0009341">
    <property type="term" value="C:beta-galactosidase complex"/>
    <property type="evidence" value="ECO:0007669"/>
    <property type="project" value="InterPro"/>
</dbReference>
<dbReference type="InterPro" id="IPR050347">
    <property type="entry name" value="Bact_Beta-galactosidase"/>
</dbReference>
<dbReference type="GO" id="GO:0005990">
    <property type="term" value="P:lactose catabolic process"/>
    <property type="evidence" value="ECO:0007669"/>
    <property type="project" value="TreeGrafter"/>
</dbReference>
<dbReference type="Gene3D" id="2.60.40.10">
    <property type="entry name" value="Immunoglobulins"/>
    <property type="match status" value="2"/>
</dbReference>
<dbReference type="InterPro" id="IPR008979">
    <property type="entry name" value="Galactose-bd-like_sf"/>
</dbReference>
<dbReference type="SUPFAM" id="SSF49785">
    <property type="entry name" value="Galactose-binding domain-like"/>
    <property type="match status" value="1"/>
</dbReference>
<dbReference type="PANTHER" id="PTHR46323:SF1">
    <property type="entry name" value="LACTASE"/>
    <property type="match status" value="1"/>
</dbReference>
<evidence type="ECO:0000256" key="5">
    <source>
        <dbReference type="RuleBase" id="RU361154"/>
    </source>
</evidence>
<evidence type="ECO:0000259" key="7">
    <source>
        <dbReference type="SMART" id="SM01038"/>
    </source>
</evidence>
<dbReference type="InterPro" id="IPR014718">
    <property type="entry name" value="GH-type_carb-bd"/>
</dbReference>
<dbReference type="Pfam" id="PF00703">
    <property type="entry name" value="Glyco_hydro_2"/>
    <property type="match status" value="1"/>
</dbReference>
<dbReference type="InterPro" id="IPR011013">
    <property type="entry name" value="Gal_mutarotase_sf_dom"/>
</dbReference>
<evidence type="ECO:0000256" key="2">
    <source>
        <dbReference type="ARBA" id="ARBA00022801"/>
    </source>
</evidence>
<dbReference type="FunFam" id="3.20.20.80:FF:000018">
    <property type="entry name" value="Beta-galactosidase"/>
    <property type="match status" value="1"/>
</dbReference>
<comment type="caution">
    <text evidence="8">The sequence shown here is derived from an EMBL/GenBank/DDBJ whole genome shotgun (WGS) entry which is preliminary data.</text>
</comment>
<dbReference type="SUPFAM" id="SSF49303">
    <property type="entry name" value="beta-Galactosidase/glucuronidase domain"/>
    <property type="match status" value="2"/>
</dbReference>
<dbReference type="Gene3D" id="2.70.98.10">
    <property type="match status" value="1"/>
</dbReference>
<dbReference type="InterPro" id="IPR023232">
    <property type="entry name" value="Glyco_hydro_2_AS"/>
</dbReference>
<dbReference type="Pfam" id="PF02837">
    <property type="entry name" value="Glyco_hydro_2_N"/>
    <property type="match status" value="1"/>
</dbReference>
<dbReference type="AlphaFoldDB" id="A0A8S8ZJW5"/>
<evidence type="ECO:0000256" key="6">
    <source>
        <dbReference type="SAM" id="MobiDB-lite"/>
    </source>
</evidence>
<evidence type="ECO:0000256" key="4">
    <source>
        <dbReference type="ARBA" id="ARBA00032230"/>
    </source>
</evidence>
<dbReference type="FunFam" id="2.60.120.260:FF:000125">
    <property type="entry name" value="Intracellular beta-galactosidase BgaD"/>
    <property type="match status" value="1"/>
</dbReference>
<dbReference type="InterPro" id="IPR017853">
    <property type="entry name" value="GH"/>
</dbReference>
<accession>A0A8S8ZJW5</accession>
<dbReference type="Pfam" id="PF02929">
    <property type="entry name" value="Bgal_small_N"/>
    <property type="match status" value="1"/>
</dbReference>
<organism evidence="8 9">
    <name type="scientific">Sordaria macrospora</name>
    <dbReference type="NCBI Taxonomy" id="5147"/>
    <lineage>
        <taxon>Eukaryota</taxon>
        <taxon>Fungi</taxon>
        <taxon>Dikarya</taxon>
        <taxon>Ascomycota</taxon>
        <taxon>Pezizomycotina</taxon>
        <taxon>Sordariomycetes</taxon>
        <taxon>Sordariomycetidae</taxon>
        <taxon>Sordariales</taxon>
        <taxon>Sordariaceae</taxon>
        <taxon>Sordaria</taxon>
    </lineage>
</organism>
<dbReference type="InterPro" id="IPR006104">
    <property type="entry name" value="Glyco_hydro_2_N"/>
</dbReference>
<dbReference type="Pfam" id="PF02836">
    <property type="entry name" value="Glyco_hydro_2_C"/>
    <property type="match status" value="1"/>
</dbReference>
<gene>
    <name evidence="8" type="ORF">SMACR_01491</name>
</gene>
<dbReference type="PRINTS" id="PR00132">
    <property type="entry name" value="GLHYDRLASE2"/>
</dbReference>
<dbReference type="InterPro" id="IPR006101">
    <property type="entry name" value="Glyco_hydro_2"/>
</dbReference>
<dbReference type="PROSITE" id="PS00608">
    <property type="entry name" value="GLYCOSYL_HYDROL_F2_2"/>
    <property type="match status" value="1"/>
</dbReference>
<keyword evidence="3 5" id="KW-0326">Glycosidase</keyword>
<sequence>MTSQSRGIPPQEVDGTPDYCNESVFRRNTLPPRTYYIPEDASVSLNGRWDFHYAPSPRAALYPTAERGPRFDNELKWKDQWTTIQVPGHWQLQGHGIPHYTNVQYPIPVCPPFVPSENPTGTYRRSFFVPGSWASTDQLRLRFDGIDSAYHVWVNGVLIGYAQGSRNPSEFDITEYVDRAGPNELVVRVYQWSDGSYIEDQDQWWLSGIFRDVHLLSFPQSRIEDWFLRTDLDTKYKNGTLIAEIDVKTESRSAVYVSVRNHNQDIVGTAQDSCVGSRKAILSIPITDVHKWTAESPHLYTVAIQLTVNDVSSHTVEQRVGFRKVELKNGLICVNGQPIRFRGVNRHDHHPTFGRAVPLDFIRKDLLLMKTHNINALRCSHYPSHPKLLDLADELGLWVIDEADLECHGFYDAIARPLDIPEEVDYEERKKLTFTHAAKFTSDNPSWKAAYLDRMAQLIHRDKNHASVIIWSLGNEAFYGQNHRAMYELAKDIDPTRLVHYEGDPQAESADMYSYMYPPVERLINLAKTEGVRSDGTFEKPIVLCEYAHAMGNGPGWLEDYEEAFRAHPRLQGGFIWEWANHGLWKEEPDGKSYYAYGGDYGDVPNDGTFVMDGLLYSTHKPTPGLLELQKVYQPIKVELVYRFDETWALIVTNSYDFVTVDHLTATWKFEYFSDSTSRTLHSSGVLELPYISPRSSENVFLTPSRPSWLHDTWLTISFRLKCPTSWAEQGHEVAWTQIPVSSDDRRWRKYYGLLLSQIPVHFPPACESDGASTTITGHNFSVNFDNTQGHITSWIAGGASLLESNPSTGAAIIPSFWRPPTDNDSPISLPYWKRFGVHAITSQLRSFDVTMTADKVSITTKTFLSPPILSWGYHAHTVYQINTAGIIRIRMILKPQSSDHVNTLPAHIPRVGLDLRLPRRFDAVKWFGLGPGESYPDKRAAQRVGIWSVDHIADLQTPYEVPQENGNRMGTMWLTIREPQGAGLRVVTGRREDWSDNCERDFSFVATRHSPRNLEEAKHPCDLVEDDATLVRLDAKVAGVGTAACGPGVREDLLVKVEEMKFSFELQPLI</sequence>
<evidence type="ECO:0000313" key="8">
    <source>
        <dbReference type="EMBL" id="KAA8629136.1"/>
    </source>
</evidence>
<dbReference type="SUPFAM" id="SSF51445">
    <property type="entry name" value="(Trans)glycosidases"/>
    <property type="match status" value="1"/>
</dbReference>
<dbReference type="Gene3D" id="2.60.120.260">
    <property type="entry name" value="Galactose-binding domain-like"/>
    <property type="match status" value="1"/>
</dbReference>
<dbReference type="Proteomes" id="UP000433876">
    <property type="component" value="Unassembled WGS sequence"/>
</dbReference>
<dbReference type="SUPFAM" id="SSF74650">
    <property type="entry name" value="Galactose mutarotase-like"/>
    <property type="match status" value="1"/>
</dbReference>
<evidence type="ECO:0000256" key="1">
    <source>
        <dbReference type="ARBA" id="ARBA00007401"/>
    </source>
</evidence>
<dbReference type="Pfam" id="PF16353">
    <property type="entry name" value="LacZ_4"/>
    <property type="match status" value="1"/>
</dbReference>
<name>A0A8S8ZJW5_SORMA</name>
<dbReference type="InterPro" id="IPR004199">
    <property type="entry name" value="B-gal_small/dom_5"/>
</dbReference>
<dbReference type="OMA" id="WASAMLD"/>
<dbReference type="InterPro" id="IPR006103">
    <property type="entry name" value="Glyco_hydro_2_cat"/>
</dbReference>
<dbReference type="VEuPathDB" id="FungiDB:SMAC_01491"/>
<comment type="similarity">
    <text evidence="1 5">Belongs to the glycosyl hydrolase 2 family.</text>
</comment>
<dbReference type="Gene3D" id="3.20.20.80">
    <property type="entry name" value="Glycosidases"/>
    <property type="match status" value="1"/>
</dbReference>
<dbReference type="InterPro" id="IPR013783">
    <property type="entry name" value="Ig-like_fold"/>
</dbReference>
<dbReference type="GO" id="GO:0030246">
    <property type="term" value="F:carbohydrate binding"/>
    <property type="evidence" value="ECO:0007669"/>
    <property type="project" value="InterPro"/>
</dbReference>
<dbReference type="PROSITE" id="PS00719">
    <property type="entry name" value="GLYCOSYL_HYDROL_F2_1"/>
    <property type="match status" value="1"/>
</dbReference>
<dbReference type="InterPro" id="IPR006102">
    <property type="entry name" value="Ig-like_GH2"/>
</dbReference>
<dbReference type="EMBL" id="NMPR01000148">
    <property type="protein sequence ID" value="KAA8629136.1"/>
    <property type="molecule type" value="Genomic_DNA"/>
</dbReference>
<dbReference type="PANTHER" id="PTHR46323">
    <property type="entry name" value="BETA-GALACTOSIDASE"/>
    <property type="match status" value="1"/>
</dbReference>
<evidence type="ECO:0000256" key="3">
    <source>
        <dbReference type="ARBA" id="ARBA00023295"/>
    </source>
</evidence>
<evidence type="ECO:0000313" key="9">
    <source>
        <dbReference type="Proteomes" id="UP000433876"/>
    </source>
</evidence>
<dbReference type="InterPro" id="IPR036156">
    <property type="entry name" value="Beta-gal/glucu_dom_sf"/>
</dbReference>
<dbReference type="SMART" id="SM01038">
    <property type="entry name" value="Bgal_small_N"/>
    <property type="match status" value="1"/>
</dbReference>
<keyword evidence="2 5" id="KW-0378">Hydrolase</keyword>
<feature type="domain" description="Beta galactosidase small chain/" evidence="7">
    <location>
        <begin position="775"/>
        <end position="1068"/>
    </location>
</feature>
<reference evidence="8 9" key="1">
    <citation type="submission" date="2017-07" db="EMBL/GenBank/DDBJ databases">
        <title>Genome sequence of the Sordaria macrospora wild type strain R19027.</title>
        <authorList>
            <person name="Nowrousian M."/>
            <person name="Teichert I."/>
            <person name="Kueck U."/>
        </authorList>
    </citation>
    <scope>NUCLEOTIDE SEQUENCE [LARGE SCALE GENOMIC DNA]</scope>
    <source>
        <strain evidence="8 9">R19027</strain>
        <tissue evidence="8">Mycelium</tissue>
    </source>
</reference>
<dbReference type="GO" id="GO:0004565">
    <property type="term" value="F:beta-galactosidase activity"/>
    <property type="evidence" value="ECO:0007669"/>
    <property type="project" value="InterPro"/>
</dbReference>
<feature type="region of interest" description="Disordered" evidence="6">
    <location>
        <begin position="1"/>
        <end position="20"/>
    </location>
</feature>